<evidence type="ECO:0000256" key="2">
    <source>
        <dbReference type="ARBA" id="ARBA00022741"/>
    </source>
</evidence>
<name>A0AB34IUV3_PRYPA</name>
<dbReference type="FunFam" id="3.40.50.300:FF:000326">
    <property type="entry name" value="P-loop containing nucleoside triphosphate hydrolase"/>
    <property type="match status" value="1"/>
</dbReference>
<evidence type="ECO:0000259" key="8">
    <source>
        <dbReference type="Pfam" id="PF13087"/>
    </source>
</evidence>
<feature type="region of interest" description="Disordered" evidence="6">
    <location>
        <begin position="261"/>
        <end position="280"/>
    </location>
</feature>
<comment type="similarity">
    <text evidence="1">Belongs to the DNA2/NAM7 helicase family.</text>
</comment>
<keyword evidence="4" id="KW-0347">Helicase</keyword>
<feature type="region of interest" description="Disordered" evidence="6">
    <location>
        <begin position="312"/>
        <end position="334"/>
    </location>
</feature>
<organism evidence="9 10">
    <name type="scientific">Prymnesium parvum</name>
    <name type="common">Toxic golden alga</name>
    <dbReference type="NCBI Taxonomy" id="97485"/>
    <lineage>
        <taxon>Eukaryota</taxon>
        <taxon>Haptista</taxon>
        <taxon>Haptophyta</taxon>
        <taxon>Prymnesiophyceae</taxon>
        <taxon>Prymnesiales</taxon>
        <taxon>Prymnesiaceae</taxon>
        <taxon>Prymnesium</taxon>
    </lineage>
</organism>
<evidence type="ECO:0000256" key="1">
    <source>
        <dbReference type="ARBA" id="ARBA00007913"/>
    </source>
</evidence>
<evidence type="ECO:0000256" key="6">
    <source>
        <dbReference type="SAM" id="MobiDB-lite"/>
    </source>
</evidence>
<dbReference type="Pfam" id="PF13087">
    <property type="entry name" value="AAA_12"/>
    <property type="match status" value="1"/>
</dbReference>
<dbReference type="GO" id="GO:0005524">
    <property type="term" value="F:ATP binding"/>
    <property type="evidence" value="ECO:0007669"/>
    <property type="project" value="UniProtKB-KW"/>
</dbReference>
<evidence type="ECO:0000256" key="3">
    <source>
        <dbReference type="ARBA" id="ARBA00022801"/>
    </source>
</evidence>
<gene>
    <name evidence="9" type="ORF">AB1Y20_007444</name>
</gene>
<evidence type="ECO:0000256" key="5">
    <source>
        <dbReference type="ARBA" id="ARBA00022840"/>
    </source>
</evidence>
<evidence type="ECO:0008006" key="11">
    <source>
        <dbReference type="Google" id="ProtNLM"/>
    </source>
</evidence>
<dbReference type="GO" id="GO:0005694">
    <property type="term" value="C:chromosome"/>
    <property type="evidence" value="ECO:0007669"/>
    <property type="project" value="UniProtKB-ARBA"/>
</dbReference>
<sequence length="839" mass="89441">MLAVVLCSALRGGGRRSGGRGQPTKGPARTVVNPAPMWEFDREWDHMEVSPAAAPRTEGRSRAARRGAFYVKLRSYSDHFSPLVQSEFEEEKQVLHEQLATRTPQQLVEDGWLLTQLTTKRLPDFHGAPRLQLSLATDSARRALLPFHRFTVGDMVALAAGDAPVLPASLGGDDGQTFVTEGIVLQRTSTAVQLVAREWPSESGAGSASDAAATFCLSRHVSGVPFERCRQALQVIADPRPAEPKLCSSLRQTIVSCALPADSTTRAPPPALAKSQRGGAPPALSEVAAMAAQLPAFLERHGNAPSAVRRAMRALQSEARTSESVSKLNPSQEAAIRGSLRRRISLIQGPPGTGKTRVASLLLVASLHLHNLTLGDDADVRSIKSEKGRGRGGGTRGRAGRGSLARQSTGGPRSEAATPSAARGGSVLAVAASNVAADELLACLRSLGVDALRLGQPATVREELRHLTLDARLERSPAVAKARAQLRTAQRPRAPQQRAARVGEAFDALRRAEIAASRRELRAAPVVVASCIGAGRLAEYFPEMAADARSDGVAVDETTIRFRTVLIDEATQATEPASLIPLTFGCEQLFLVGDACQLPPTVTSAEALRGGLAISLFERLQVDGVAPWLLDTQYRMHPALASFHSAAFYGNRVKSAVTEAERRPPGGVNWPSPKCPACFVAVAEGEQASTNGMRSYSNQAEVDVVASLVASVLTYGDVKADQIGVITPYSAQAQQLSEAVRCLPQLQGHEIDVEVSSVDGFQGREKELIIVSAVRSNPDSSLGFVTDPRRLNVAITRARRGIVIVGDPNTLRASSIWRDYLGWLSDQGCIVDSSTVTLS</sequence>
<protein>
    <recommendedName>
        <fullName evidence="11">RNA helicase</fullName>
    </recommendedName>
</protein>
<keyword evidence="10" id="KW-1185">Reference proteome</keyword>
<dbReference type="InterPro" id="IPR027417">
    <property type="entry name" value="P-loop_NTPase"/>
</dbReference>
<comment type="caution">
    <text evidence="9">The sequence shown here is derived from an EMBL/GenBank/DDBJ whole genome shotgun (WGS) entry which is preliminary data.</text>
</comment>
<feature type="domain" description="DNA2/NAM7 helicase helicase" evidence="7">
    <location>
        <begin position="501"/>
        <end position="604"/>
    </location>
</feature>
<dbReference type="Pfam" id="PF13086">
    <property type="entry name" value="AAA_11"/>
    <property type="match status" value="1"/>
</dbReference>
<feature type="domain" description="DNA2/NAM7 helicase-like C-terminal" evidence="8">
    <location>
        <begin position="613"/>
        <end position="808"/>
    </location>
</feature>
<evidence type="ECO:0000313" key="10">
    <source>
        <dbReference type="Proteomes" id="UP001515480"/>
    </source>
</evidence>
<dbReference type="InterPro" id="IPR041679">
    <property type="entry name" value="DNA2/NAM7-like_C"/>
</dbReference>
<feature type="region of interest" description="Disordered" evidence="6">
    <location>
        <begin position="383"/>
        <end position="423"/>
    </location>
</feature>
<dbReference type="Proteomes" id="UP001515480">
    <property type="component" value="Unassembled WGS sequence"/>
</dbReference>
<evidence type="ECO:0000313" key="9">
    <source>
        <dbReference type="EMBL" id="KAL1507836.1"/>
    </source>
</evidence>
<dbReference type="CDD" id="cd18808">
    <property type="entry name" value="SF1_C_Upf1"/>
    <property type="match status" value="1"/>
</dbReference>
<proteinExistence type="inferred from homology"/>
<dbReference type="AlphaFoldDB" id="A0AB34IUV3"/>
<evidence type="ECO:0000256" key="4">
    <source>
        <dbReference type="ARBA" id="ARBA00022806"/>
    </source>
</evidence>
<dbReference type="Gene3D" id="3.40.50.300">
    <property type="entry name" value="P-loop containing nucleotide triphosphate hydrolases"/>
    <property type="match status" value="2"/>
</dbReference>
<keyword evidence="2" id="KW-0547">Nucleotide-binding</keyword>
<dbReference type="PANTHER" id="PTHR43788:SF8">
    <property type="entry name" value="DNA-BINDING PROTEIN SMUBP-2"/>
    <property type="match status" value="1"/>
</dbReference>
<dbReference type="SUPFAM" id="SSF52540">
    <property type="entry name" value="P-loop containing nucleoside triphosphate hydrolases"/>
    <property type="match status" value="1"/>
</dbReference>
<reference evidence="9 10" key="1">
    <citation type="journal article" date="2024" name="Science">
        <title>Giant polyketide synthase enzymes in the biosynthesis of giant marine polyether toxins.</title>
        <authorList>
            <person name="Fallon T.R."/>
            <person name="Shende V.V."/>
            <person name="Wierzbicki I.H."/>
            <person name="Pendleton A.L."/>
            <person name="Watervoot N.F."/>
            <person name="Auber R.P."/>
            <person name="Gonzalez D.J."/>
            <person name="Wisecaver J.H."/>
            <person name="Moore B.S."/>
        </authorList>
    </citation>
    <scope>NUCLEOTIDE SEQUENCE [LARGE SCALE GENOMIC DNA]</scope>
    <source>
        <strain evidence="9 10">12B1</strain>
    </source>
</reference>
<keyword evidence="5" id="KW-0067">ATP-binding</keyword>
<dbReference type="PANTHER" id="PTHR43788">
    <property type="entry name" value="DNA2/NAM7 HELICASE FAMILY MEMBER"/>
    <property type="match status" value="1"/>
</dbReference>
<dbReference type="GO" id="GO:0043139">
    <property type="term" value="F:5'-3' DNA helicase activity"/>
    <property type="evidence" value="ECO:0007669"/>
    <property type="project" value="TreeGrafter"/>
</dbReference>
<dbReference type="GO" id="GO:0016787">
    <property type="term" value="F:hydrolase activity"/>
    <property type="evidence" value="ECO:0007669"/>
    <property type="project" value="UniProtKB-KW"/>
</dbReference>
<dbReference type="InterPro" id="IPR050534">
    <property type="entry name" value="Coronavir_polyprotein_1ab"/>
</dbReference>
<dbReference type="InterPro" id="IPR047187">
    <property type="entry name" value="SF1_C_Upf1"/>
</dbReference>
<accession>A0AB34IUV3</accession>
<keyword evidence="3" id="KW-0378">Hydrolase</keyword>
<dbReference type="EMBL" id="JBGBPQ010000017">
    <property type="protein sequence ID" value="KAL1507836.1"/>
    <property type="molecule type" value="Genomic_DNA"/>
</dbReference>
<feature type="compositionally biased region" description="Polar residues" evidence="6">
    <location>
        <begin position="318"/>
        <end position="332"/>
    </location>
</feature>
<dbReference type="InterPro" id="IPR041677">
    <property type="entry name" value="DNA2/NAM7_AAA_11"/>
</dbReference>
<evidence type="ECO:0000259" key="7">
    <source>
        <dbReference type="Pfam" id="PF13086"/>
    </source>
</evidence>